<comment type="caution">
    <text evidence="1">The sequence shown here is derived from an EMBL/GenBank/DDBJ whole genome shotgun (WGS) entry which is preliminary data.</text>
</comment>
<dbReference type="AlphaFoldDB" id="A0A9R1XES5"/>
<organism evidence="1 2">
    <name type="scientific">Lactuca sativa</name>
    <name type="common">Garden lettuce</name>
    <dbReference type="NCBI Taxonomy" id="4236"/>
    <lineage>
        <taxon>Eukaryota</taxon>
        <taxon>Viridiplantae</taxon>
        <taxon>Streptophyta</taxon>
        <taxon>Embryophyta</taxon>
        <taxon>Tracheophyta</taxon>
        <taxon>Spermatophyta</taxon>
        <taxon>Magnoliopsida</taxon>
        <taxon>eudicotyledons</taxon>
        <taxon>Gunneridae</taxon>
        <taxon>Pentapetalae</taxon>
        <taxon>asterids</taxon>
        <taxon>campanulids</taxon>
        <taxon>Asterales</taxon>
        <taxon>Asteraceae</taxon>
        <taxon>Cichorioideae</taxon>
        <taxon>Cichorieae</taxon>
        <taxon>Lactucinae</taxon>
        <taxon>Lactuca</taxon>
    </lineage>
</organism>
<sequence>MNILEDIRMTRCKPSAFPMEQNSKLRRDDEEVRVDDSKYRMLVGNWSLEEEKEEFEECKRGSRSEIYFGRSFHSDLAHMGNGSRDSASPKVELGEFYEYGLRLGELDEQLGESYEDCLVLDELFFKLGELHELLLSTKGLSARSPTLRVFKKD</sequence>
<dbReference type="EMBL" id="NBSK02000004">
    <property type="protein sequence ID" value="KAJ0210141.1"/>
    <property type="molecule type" value="Genomic_DNA"/>
</dbReference>
<proteinExistence type="predicted"/>
<keyword evidence="2" id="KW-1185">Reference proteome</keyword>
<gene>
    <name evidence="1" type="ORF">LSAT_V11C400165550</name>
</gene>
<accession>A0A9R1XES5</accession>
<dbReference type="Proteomes" id="UP000235145">
    <property type="component" value="Unassembled WGS sequence"/>
</dbReference>
<reference evidence="1 2" key="1">
    <citation type="journal article" date="2017" name="Nat. Commun.">
        <title>Genome assembly with in vitro proximity ligation data and whole-genome triplication in lettuce.</title>
        <authorList>
            <person name="Reyes-Chin-Wo S."/>
            <person name="Wang Z."/>
            <person name="Yang X."/>
            <person name="Kozik A."/>
            <person name="Arikit S."/>
            <person name="Song C."/>
            <person name="Xia L."/>
            <person name="Froenicke L."/>
            <person name="Lavelle D.O."/>
            <person name="Truco M.J."/>
            <person name="Xia R."/>
            <person name="Zhu S."/>
            <person name="Xu C."/>
            <person name="Xu H."/>
            <person name="Xu X."/>
            <person name="Cox K."/>
            <person name="Korf I."/>
            <person name="Meyers B.C."/>
            <person name="Michelmore R.W."/>
        </authorList>
    </citation>
    <scope>NUCLEOTIDE SEQUENCE [LARGE SCALE GENOMIC DNA]</scope>
    <source>
        <strain evidence="2">cv. Salinas</strain>
        <tissue evidence="1">Seedlings</tissue>
    </source>
</reference>
<evidence type="ECO:0000313" key="2">
    <source>
        <dbReference type="Proteomes" id="UP000235145"/>
    </source>
</evidence>
<evidence type="ECO:0000313" key="1">
    <source>
        <dbReference type="EMBL" id="KAJ0210141.1"/>
    </source>
</evidence>
<protein>
    <submittedName>
        <fullName evidence="1">Uncharacterized protein</fullName>
    </submittedName>
</protein>
<name>A0A9R1XES5_LACSA</name>